<gene>
    <name evidence="1" type="ORF">ACT75_09100</name>
    <name evidence="2" type="ORF">CQR80_04575</name>
    <name evidence="3" type="ORF">FXB79_03410</name>
</gene>
<dbReference type="EMBL" id="CP012959">
    <property type="protein sequence ID" value="AMQ94659.1"/>
    <property type="molecule type" value="Genomic_DNA"/>
</dbReference>
<dbReference type="PROSITE" id="PS51257">
    <property type="entry name" value="PROKAR_LIPOPROTEIN"/>
    <property type="match status" value="1"/>
</dbReference>
<dbReference type="Proteomes" id="UP000323012">
    <property type="component" value="Unassembled WGS sequence"/>
</dbReference>
<dbReference type="KEGG" id="aact:ACT75_09100"/>
<evidence type="ECO:0000313" key="3">
    <source>
        <dbReference type="EMBL" id="TYA39536.1"/>
    </source>
</evidence>
<dbReference type="EMBL" id="PCGW01000007">
    <property type="protein sequence ID" value="PHO20774.1"/>
    <property type="molecule type" value="Genomic_DNA"/>
</dbReference>
<evidence type="ECO:0000313" key="5">
    <source>
        <dbReference type="Proteomes" id="UP000226080"/>
    </source>
</evidence>
<sequence length="132" mass="15308">MFEKIVLSLCFLFSCQMAVAEYDYNQGERRSNWAKYYEDERNKPHPNEQCGKRKLPEGTDGKEILIEFKQSKESDKAIIGMPFTLEADGKLVDKGITDKHGYCLLASPKIKKYEIIFATGHRFEFITEIETK</sequence>
<dbReference type="OrthoDB" id="9762420at2"/>
<reference evidence="1 4" key="1">
    <citation type="submission" date="2015-10" db="EMBL/GenBank/DDBJ databases">
        <title>Tn-seq of a polymicrobial infection.</title>
        <authorList>
            <person name="Stacy A."/>
            <person name="Rumbaugh K.P."/>
            <person name="Whiteley M."/>
        </authorList>
    </citation>
    <scope>NUCLEOTIDE SEQUENCE [LARGE SCALE GENOMIC DNA]</scope>
    <source>
        <strain evidence="1 4">624</strain>
    </source>
</reference>
<dbReference type="Proteomes" id="UP000072236">
    <property type="component" value="Chromosome"/>
</dbReference>
<protein>
    <submittedName>
        <fullName evidence="3">Uncharacterized protein</fullName>
    </submittedName>
</protein>
<proteinExistence type="predicted"/>
<accession>A0A142G1X9</accession>
<organism evidence="3 6">
    <name type="scientific">Aggregatibacter actinomycetemcomitans</name>
    <name type="common">Actinobacillus actinomycetemcomitans</name>
    <name type="synonym">Haemophilus actinomycetemcomitans</name>
    <dbReference type="NCBI Taxonomy" id="714"/>
    <lineage>
        <taxon>Bacteria</taxon>
        <taxon>Pseudomonadati</taxon>
        <taxon>Pseudomonadota</taxon>
        <taxon>Gammaproteobacteria</taxon>
        <taxon>Pasteurellales</taxon>
        <taxon>Pasteurellaceae</taxon>
        <taxon>Aggregatibacter</taxon>
    </lineage>
</organism>
<evidence type="ECO:0000313" key="4">
    <source>
        <dbReference type="Proteomes" id="UP000072236"/>
    </source>
</evidence>
<keyword evidence="5" id="KW-1185">Reference proteome</keyword>
<dbReference type="RefSeq" id="WP_005543071.1">
    <property type="nucleotide sequence ID" value="NZ_CP012959.1"/>
</dbReference>
<evidence type="ECO:0000313" key="6">
    <source>
        <dbReference type="Proteomes" id="UP000323012"/>
    </source>
</evidence>
<name>A0A142G1X9_AGGAC</name>
<evidence type="ECO:0000313" key="2">
    <source>
        <dbReference type="EMBL" id="PHO20774.1"/>
    </source>
</evidence>
<reference evidence="2 5" key="2">
    <citation type="submission" date="2017-10" db="EMBL/GenBank/DDBJ databases">
        <title>Draft genome sequences of Aggregatibacter actinomycetemcomitans strains 310a and 310b.</title>
        <authorList>
            <person name="May A.C."/>
            <person name="Ohta H."/>
            <person name="Maeda H."/>
            <person name="Kokeguchi S."/>
            <person name="Cugini C."/>
        </authorList>
    </citation>
    <scope>NUCLEOTIDE SEQUENCE [LARGE SCALE GENOMIC DNA]</scope>
    <source>
        <strain evidence="2 5">310b</strain>
    </source>
</reference>
<dbReference type="AlphaFoldDB" id="A0A142G1X9"/>
<dbReference type="EMBL" id="VSED01000005">
    <property type="protein sequence ID" value="TYA39536.1"/>
    <property type="molecule type" value="Genomic_DNA"/>
</dbReference>
<evidence type="ECO:0000313" key="1">
    <source>
        <dbReference type="EMBL" id="AMQ94659.1"/>
    </source>
</evidence>
<dbReference type="Proteomes" id="UP000226080">
    <property type="component" value="Unassembled WGS sequence"/>
</dbReference>
<reference evidence="3 6" key="3">
    <citation type="submission" date="2019-08" db="EMBL/GenBank/DDBJ databases">
        <title>Whole genome sequencing of Aggregatibacter actinomycetemcomitans cultured from blood stream infections in Denmark reveals a novel phylogenetic lineage expressing serotype a membrane O polysaccharide.</title>
        <authorList>
            <person name="Nedergaard S."/>
            <person name="Kobel C.M."/>
            <person name="Nielsen M.B."/>
            <person name="Moeller R.T."/>
            <person name="Jensen A.B."/>
            <person name="Noerskov-Lauritsen N."/>
        </authorList>
    </citation>
    <scope>NUCLEOTIDE SEQUENCE [LARGE SCALE GENOMIC DNA]</scope>
    <source>
        <strain evidence="3 6">PN_563</strain>
    </source>
</reference>